<evidence type="ECO:0000256" key="2">
    <source>
        <dbReference type="ARBA" id="ARBA00006236"/>
    </source>
</evidence>
<feature type="transmembrane region" description="Helical" evidence="8">
    <location>
        <begin position="177"/>
        <end position="196"/>
    </location>
</feature>
<keyword evidence="7 8" id="KW-0472">Membrane</keyword>
<evidence type="ECO:0000256" key="4">
    <source>
        <dbReference type="ARBA" id="ARBA00022475"/>
    </source>
</evidence>
<feature type="transmembrane region" description="Helical" evidence="8">
    <location>
        <begin position="259"/>
        <end position="279"/>
    </location>
</feature>
<evidence type="ECO:0000313" key="11">
    <source>
        <dbReference type="Proteomes" id="UP000094412"/>
    </source>
</evidence>
<accession>A0A1C2DIJ2</accession>
<feature type="transmembrane region" description="Helical" evidence="8">
    <location>
        <begin position="383"/>
        <end position="401"/>
    </location>
</feature>
<protein>
    <recommendedName>
        <fullName evidence="8">Bcr/CflA family efflux transporter</fullName>
    </recommendedName>
</protein>
<dbReference type="PANTHER" id="PTHR23502">
    <property type="entry name" value="MAJOR FACILITATOR SUPERFAMILY"/>
    <property type="match status" value="1"/>
</dbReference>
<dbReference type="InterPro" id="IPR011701">
    <property type="entry name" value="MFS"/>
</dbReference>
<dbReference type="InterPro" id="IPR004812">
    <property type="entry name" value="Efflux_drug-R_Bcr/CmlA"/>
</dbReference>
<feature type="transmembrane region" description="Helical" evidence="8">
    <location>
        <begin position="291"/>
        <end position="309"/>
    </location>
</feature>
<dbReference type="Pfam" id="PF07690">
    <property type="entry name" value="MFS_1"/>
    <property type="match status" value="1"/>
</dbReference>
<evidence type="ECO:0000256" key="6">
    <source>
        <dbReference type="ARBA" id="ARBA00022989"/>
    </source>
</evidence>
<dbReference type="Gene3D" id="1.20.1720.10">
    <property type="entry name" value="Multidrug resistance protein D"/>
    <property type="match status" value="1"/>
</dbReference>
<dbReference type="GO" id="GO:0005886">
    <property type="term" value="C:plasma membrane"/>
    <property type="evidence" value="ECO:0007669"/>
    <property type="project" value="UniProtKB-SubCell"/>
</dbReference>
<sequence length="422" mass="45121">MDTQVQQPAKEMAFPIPRWEFIALCAALMALNALAIDIMLPGLQEIGASLGVASENHRQYVISAYFGGLAFALLAYGPLSDRFGRRTPLLVGLTIYICAAAGAVFAPTFETLLALRFIQGIGAASTRVIAVSMVRDRFGGRAMAEVMSLIFMVFMVIPVVAPSIGQVVMIFANWHMIFMVMALIAAAIALWAVIRLPETQHPEDRRDVDLGSIFQGFRIVLSNRLSLGYTLASTAVFAALFGFINSAPQVYIGIYHLGYWFPVLFAAIAGMMAVSSFLNSRLVMRFGMRRLSHGALIGFTIVSTIWFVISLFGPVPLPLFVLLFAAAMFQFGWIGSNFNAIAMEPLGHIAGTAASIQGFIQTLGGGLIGAAVGQAFDGTVTPLAAGFCGVGLMALVLVLIAERGKLFTAPSAHQTVSAEAAH</sequence>
<comment type="subcellular location">
    <subcellularLocation>
        <location evidence="8">Cell inner membrane</location>
        <topology evidence="8">Multi-pass membrane protein</topology>
    </subcellularLocation>
    <subcellularLocation>
        <location evidence="1">Cell membrane</location>
        <topology evidence="1">Multi-pass membrane protein</topology>
    </subcellularLocation>
</comment>
<feature type="transmembrane region" description="Helical" evidence="8">
    <location>
        <begin position="60"/>
        <end position="77"/>
    </location>
</feature>
<name>A0A1C2DIJ2_9HYPH</name>
<dbReference type="RefSeq" id="WP_024923780.1">
    <property type="nucleotide sequence ID" value="NZ_MDEO01000035.1"/>
</dbReference>
<dbReference type="EMBL" id="MDEO01000035">
    <property type="protein sequence ID" value="OCX14547.1"/>
    <property type="molecule type" value="Genomic_DNA"/>
</dbReference>
<evidence type="ECO:0000256" key="8">
    <source>
        <dbReference type="RuleBase" id="RU365088"/>
    </source>
</evidence>
<dbReference type="PROSITE" id="PS50850">
    <property type="entry name" value="MFS"/>
    <property type="match status" value="1"/>
</dbReference>
<comment type="similarity">
    <text evidence="2 8">Belongs to the major facilitator superfamily. Bcr/CmlA family.</text>
</comment>
<feature type="transmembrane region" description="Helical" evidence="8">
    <location>
        <begin position="315"/>
        <end position="334"/>
    </location>
</feature>
<dbReference type="CDD" id="cd17320">
    <property type="entry name" value="MFS_MdfA_MDR_like"/>
    <property type="match status" value="1"/>
</dbReference>
<dbReference type="OrthoDB" id="9800416at2"/>
<organism evidence="10 11">
    <name type="scientific">Mesorhizobium hungaricum</name>
    <dbReference type="NCBI Taxonomy" id="1566387"/>
    <lineage>
        <taxon>Bacteria</taxon>
        <taxon>Pseudomonadati</taxon>
        <taxon>Pseudomonadota</taxon>
        <taxon>Alphaproteobacteria</taxon>
        <taxon>Hyphomicrobiales</taxon>
        <taxon>Phyllobacteriaceae</taxon>
        <taxon>Mesorhizobium</taxon>
    </lineage>
</organism>
<keyword evidence="3 8" id="KW-0813">Transport</keyword>
<dbReference type="SUPFAM" id="SSF103473">
    <property type="entry name" value="MFS general substrate transporter"/>
    <property type="match status" value="1"/>
</dbReference>
<dbReference type="InterPro" id="IPR020846">
    <property type="entry name" value="MFS_dom"/>
</dbReference>
<dbReference type="GO" id="GO:1990961">
    <property type="term" value="P:xenobiotic detoxification by transmembrane export across the plasma membrane"/>
    <property type="evidence" value="ECO:0007669"/>
    <property type="project" value="InterPro"/>
</dbReference>
<feature type="domain" description="Major facilitator superfamily (MFS) profile" evidence="9">
    <location>
        <begin position="21"/>
        <end position="403"/>
    </location>
</feature>
<gene>
    <name evidence="10" type="ORF">QV13_19010</name>
</gene>
<feature type="transmembrane region" description="Helical" evidence="8">
    <location>
        <begin position="89"/>
        <end position="107"/>
    </location>
</feature>
<evidence type="ECO:0000256" key="7">
    <source>
        <dbReference type="ARBA" id="ARBA00023136"/>
    </source>
</evidence>
<dbReference type="NCBIfam" id="TIGR00710">
    <property type="entry name" value="efflux_Bcr_CflA"/>
    <property type="match status" value="1"/>
</dbReference>
<keyword evidence="11" id="KW-1185">Reference proteome</keyword>
<proteinExistence type="inferred from homology"/>
<reference evidence="10 11" key="1">
    <citation type="submission" date="2016-08" db="EMBL/GenBank/DDBJ databases">
        <title>Whole genome sequence of Mesorhizobium sp. strain UASWS1009 isolated from industrial sewage.</title>
        <authorList>
            <person name="Crovadore J."/>
            <person name="Calmin G."/>
            <person name="Chablais R."/>
            <person name="Cochard B."/>
            <person name="Lefort F."/>
        </authorList>
    </citation>
    <scope>NUCLEOTIDE SEQUENCE [LARGE SCALE GENOMIC DNA]</scope>
    <source>
        <strain evidence="10 11">UASWS1009</strain>
    </source>
</reference>
<keyword evidence="4" id="KW-1003">Cell membrane</keyword>
<feature type="transmembrane region" description="Helical" evidence="8">
    <location>
        <begin position="21"/>
        <end position="40"/>
    </location>
</feature>
<evidence type="ECO:0000256" key="5">
    <source>
        <dbReference type="ARBA" id="ARBA00022692"/>
    </source>
</evidence>
<keyword evidence="8" id="KW-0997">Cell inner membrane</keyword>
<feature type="transmembrane region" description="Helical" evidence="8">
    <location>
        <begin position="146"/>
        <end position="171"/>
    </location>
</feature>
<dbReference type="AlphaFoldDB" id="A0A1C2DIJ2"/>
<evidence type="ECO:0000259" key="9">
    <source>
        <dbReference type="PROSITE" id="PS50850"/>
    </source>
</evidence>
<feature type="transmembrane region" description="Helical" evidence="8">
    <location>
        <begin position="346"/>
        <end position="371"/>
    </location>
</feature>
<evidence type="ECO:0000256" key="1">
    <source>
        <dbReference type="ARBA" id="ARBA00004651"/>
    </source>
</evidence>
<dbReference type="STRING" id="1566387.QV13_19010"/>
<evidence type="ECO:0000313" key="10">
    <source>
        <dbReference type="EMBL" id="OCX14547.1"/>
    </source>
</evidence>
<dbReference type="GO" id="GO:0042910">
    <property type="term" value="F:xenobiotic transmembrane transporter activity"/>
    <property type="evidence" value="ECO:0007669"/>
    <property type="project" value="InterPro"/>
</dbReference>
<dbReference type="Proteomes" id="UP000094412">
    <property type="component" value="Unassembled WGS sequence"/>
</dbReference>
<feature type="transmembrane region" description="Helical" evidence="8">
    <location>
        <begin position="227"/>
        <end position="247"/>
    </location>
</feature>
<evidence type="ECO:0000256" key="3">
    <source>
        <dbReference type="ARBA" id="ARBA00022448"/>
    </source>
</evidence>
<dbReference type="InterPro" id="IPR036259">
    <property type="entry name" value="MFS_trans_sf"/>
</dbReference>
<keyword evidence="5 8" id="KW-0812">Transmembrane</keyword>
<comment type="caution">
    <text evidence="10">The sequence shown here is derived from an EMBL/GenBank/DDBJ whole genome shotgun (WGS) entry which is preliminary data.</text>
</comment>
<feature type="transmembrane region" description="Helical" evidence="8">
    <location>
        <begin position="113"/>
        <end position="134"/>
    </location>
</feature>
<dbReference type="PANTHER" id="PTHR23502:SF132">
    <property type="entry name" value="POLYAMINE TRANSPORTER 2-RELATED"/>
    <property type="match status" value="1"/>
</dbReference>
<keyword evidence="6 8" id="KW-1133">Transmembrane helix</keyword>